<keyword evidence="7 11" id="KW-0808">Transferase</keyword>
<keyword evidence="14" id="KW-1185">Reference proteome</keyword>
<dbReference type="SMART" id="SM00917">
    <property type="entry name" value="LeuA_dimer"/>
    <property type="match status" value="1"/>
</dbReference>
<evidence type="ECO:0000256" key="4">
    <source>
        <dbReference type="ARBA" id="ARBA00018198"/>
    </source>
</evidence>
<evidence type="ECO:0000256" key="5">
    <source>
        <dbReference type="ARBA" id="ARBA00022430"/>
    </source>
</evidence>
<dbReference type="CDD" id="cd07940">
    <property type="entry name" value="DRE_TIM_IPMS"/>
    <property type="match status" value="1"/>
</dbReference>
<dbReference type="PROSITE" id="PS50991">
    <property type="entry name" value="PYR_CT"/>
    <property type="match status" value="1"/>
</dbReference>
<dbReference type="PANTHER" id="PTHR10277">
    <property type="entry name" value="HOMOCITRATE SYNTHASE-RELATED"/>
    <property type="match status" value="1"/>
</dbReference>
<evidence type="ECO:0000256" key="1">
    <source>
        <dbReference type="ARBA" id="ARBA00004689"/>
    </source>
</evidence>
<dbReference type="Gene3D" id="3.30.160.270">
    <property type="match status" value="1"/>
</dbReference>
<keyword evidence="9 11" id="KW-0464">Manganese</keyword>
<dbReference type="EC" id="2.3.3.13" evidence="3 11"/>
<evidence type="ECO:0000256" key="7">
    <source>
        <dbReference type="ARBA" id="ARBA00022679"/>
    </source>
</evidence>
<dbReference type="InterPro" id="IPR036230">
    <property type="entry name" value="LeuA_allosteric_dom_sf"/>
</dbReference>
<keyword evidence="6 11" id="KW-0028">Amino-acid biosynthesis</keyword>
<organism evidence="13 14">
    <name type="scientific">Agathobaculum butyriciproducens</name>
    <dbReference type="NCBI Taxonomy" id="1628085"/>
    <lineage>
        <taxon>Bacteria</taxon>
        <taxon>Bacillati</taxon>
        <taxon>Bacillota</taxon>
        <taxon>Clostridia</taxon>
        <taxon>Eubacteriales</taxon>
        <taxon>Butyricicoccaceae</taxon>
        <taxon>Agathobaculum</taxon>
    </lineage>
</organism>
<dbReference type="PROSITE" id="PS00816">
    <property type="entry name" value="AIPM_HOMOCIT_SYNTH_2"/>
    <property type="match status" value="1"/>
</dbReference>
<dbReference type="FunFam" id="1.10.238.260:FF:000001">
    <property type="entry name" value="2-isopropylmalate synthase"/>
    <property type="match status" value="1"/>
</dbReference>
<dbReference type="InterPro" id="IPR050073">
    <property type="entry name" value="2-IPM_HCS-like"/>
</dbReference>
<comment type="similarity">
    <text evidence="2 11">Belongs to the alpha-IPM synthase/homocitrate synthase family. LeuA type 1 subfamily.</text>
</comment>
<dbReference type="NCBIfam" id="TIGR00973">
    <property type="entry name" value="leuA_bact"/>
    <property type="match status" value="1"/>
</dbReference>
<dbReference type="NCBIfam" id="NF002086">
    <property type="entry name" value="PRK00915.1-3"/>
    <property type="match status" value="1"/>
</dbReference>
<protein>
    <recommendedName>
        <fullName evidence="4 11">2-isopropylmalate synthase</fullName>
        <ecNumber evidence="3 11">2.3.3.13</ecNumber>
    </recommendedName>
    <alternativeName>
        <fullName evidence="11">Alpha-IPM synthase</fullName>
    </alternativeName>
    <alternativeName>
        <fullName evidence="11">Alpha-isopropylmalate synthase</fullName>
    </alternativeName>
</protein>
<gene>
    <name evidence="11" type="primary">leuA</name>
    <name evidence="13" type="ORF">LKD22_01075</name>
</gene>
<feature type="domain" description="Pyruvate carboxyltransferase" evidence="12">
    <location>
        <begin position="5"/>
        <end position="265"/>
    </location>
</feature>
<evidence type="ECO:0000256" key="9">
    <source>
        <dbReference type="ARBA" id="ARBA00023211"/>
    </source>
</evidence>
<comment type="subunit">
    <text evidence="11">Homodimer.</text>
</comment>
<sequence length="503" mass="54761">MGRTVKIFDTTLRDGEQSPGCSMNLNEKIEVAKQLEALKVDIIEAGFAAASPGDAAAIAAIADTVRGATICSLARCREQDIEAAWNSIRRAESARIHTFLATSPVHMEYKLKMTPEQVLESVAHNVAFAKKFCSDIEFSAEDATRSDLDFLCRVVETAIKAGATTINIPDTVGYMIPQEYASRIKYLREHTEGIENVILSCHMHNDLGMAVANSLAGVEAGIDQIECTINGIGERAGNASMEECVMALKTRADHFGIGCNIETTQIYRASRMIQTITGVAVAPTKPIVGANAFAHEAGIHQHGVMANKETYEIMTPESVGIPKNAIVLGKHSGRHAFEERLHELGYTLDHEKLEKAFEKFKILADKKKVIKDRDLEGLIGAVPVSGEERYTLDRFVINSGNTITSTAVIRVKKGDEMFERAAASDGPINASFHAIDKIIGKEIVLEDYSLRALTDGEDAQSEAIVKIRVDGSNEVVTGRGVSVDVMEASIKAYINGINKYFND</sequence>
<dbReference type="Pfam" id="PF22617">
    <property type="entry name" value="HCS_D2"/>
    <property type="match status" value="1"/>
</dbReference>
<evidence type="ECO:0000313" key="14">
    <source>
        <dbReference type="Proteomes" id="UP001298753"/>
    </source>
</evidence>
<evidence type="ECO:0000313" key="13">
    <source>
        <dbReference type="EMBL" id="MCC2175732.1"/>
    </source>
</evidence>
<dbReference type="Pfam" id="PF00682">
    <property type="entry name" value="HMGL-like"/>
    <property type="match status" value="1"/>
</dbReference>
<dbReference type="EMBL" id="JAJEPX010000001">
    <property type="protein sequence ID" value="MCC2175732.1"/>
    <property type="molecule type" value="Genomic_DNA"/>
</dbReference>
<dbReference type="GO" id="GO:0009098">
    <property type="term" value="P:L-leucine biosynthetic process"/>
    <property type="evidence" value="ECO:0007669"/>
    <property type="project" value="UniProtKB-UniRule"/>
</dbReference>
<dbReference type="Pfam" id="PF08502">
    <property type="entry name" value="LeuA_dimer"/>
    <property type="match status" value="1"/>
</dbReference>
<comment type="cofactor">
    <cofactor evidence="11">
        <name>Mn(2+)</name>
        <dbReference type="ChEBI" id="CHEBI:29035"/>
    </cofactor>
</comment>
<proteinExistence type="inferred from homology"/>
<dbReference type="AlphaFoldDB" id="A0AAW4VW45"/>
<dbReference type="InterPro" id="IPR013709">
    <property type="entry name" value="2-isopropylmalate_synth_dimer"/>
</dbReference>
<keyword evidence="10 11" id="KW-0100">Branched-chain amino acid biosynthesis</keyword>
<dbReference type="SUPFAM" id="SSF51569">
    <property type="entry name" value="Aldolase"/>
    <property type="match status" value="1"/>
</dbReference>
<feature type="binding site" evidence="11">
    <location>
        <position position="238"/>
    </location>
    <ligand>
        <name>Mn(2+)</name>
        <dbReference type="ChEBI" id="CHEBI:29035"/>
    </ligand>
</feature>
<comment type="caution">
    <text evidence="13">The sequence shown here is derived from an EMBL/GenBank/DDBJ whole genome shotgun (WGS) entry which is preliminary data.</text>
</comment>
<dbReference type="RefSeq" id="WP_227599973.1">
    <property type="nucleotide sequence ID" value="NZ_JAJEPX010000001.1"/>
</dbReference>
<name>A0AAW4VW45_9FIRM</name>
<dbReference type="InterPro" id="IPR002034">
    <property type="entry name" value="AIPM/Hcit_synth_CS"/>
</dbReference>
<dbReference type="GO" id="GO:0005737">
    <property type="term" value="C:cytoplasm"/>
    <property type="evidence" value="ECO:0007669"/>
    <property type="project" value="UniProtKB-UniRule"/>
</dbReference>
<keyword evidence="13" id="KW-0012">Acyltransferase</keyword>
<comment type="pathway">
    <text evidence="1 11">Amino-acid biosynthesis; L-leucine biosynthesis; L-leucine from 3-methyl-2-oxobutanoate: step 1/4.</text>
</comment>
<dbReference type="GO" id="GO:0003852">
    <property type="term" value="F:2-isopropylmalate synthase activity"/>
    <property type="evidence" value="ECO:0007669"/>
    <property type="project" value="UniProtKB-UniRule"/>
</dbReference>
<dbReference type="GeneID" id="98661187"/>
<feature type="binding site" evidence="11">
    <location>
        <position position="204"/>
    </location>
    <ligand>
        <name>Mn(2+)</name>
        <dbReference type="ChEBI" id="CHEBI:29035"/>
    </ligand>
</feature>
<evidence type="ECO:0000256" key="2">
    <source>
        <dbReference type="ARBA" id="ARBA00009396"/>
    </source>
</evidence>
<feature type="region of interest" description="Regulatory domain" evidence="11">
    <location>
        <begin position="391"/>
        <end position="503"/>
    </location>
</feature>
<evidence type="ECO:0000256" key="3">
    <source>
        <dbReference type="ARBA" id="ARBA00012973"/>
    </source>
</evidence>
<dbReference type="GO" id="GO:0030145">
    <property type="term" value="F:manganese ion binding"/>
    <property type="evidence" value="ECO:0007669"/>
    <property type="project" value="UniProtKB-UniRule"/>
</dbReference>
<accession>A0AAW4VW45</accession>
<keyword evidence="11" id="KW-0963">Cytoplasm</keyword>
<evidence type="ECO:0000259" key="12">
    <source>
        <dbReference type="PROSITE" id="PS50991"/>
    </source>
</evidence>
<dbReference type="Proteomes" id="UP001298753">
    <property type="component" value="Unassembled WGS sequence"/>
</dbReference>
<evidence type="ECO:0000256" key="6">
    <source>
        <dbReference type="ARBA" id="ARBA00022605"/>
    </source>
</evidence>
<dbReference type="SUPFAM" id="SSF110921">
    <property type="entry name" value="2-isopropylmalate synthase LeuA, allosteric (dimerisation) domain"/>
    <property type="match status" value="1"/>
</dbReference>
<evidence type="ECO:0000256" key="8">
    <source>
        <dbReference type="ARBA" id="ARBA00022723"/>
    </source>
</evidence>
<keyword evidence="8 11" id="KW-0479">Metal-binding</keyword>
<comment type="function">
    <text evidence="11">Catalyzes the condensation of the acetyl group of acetyl-CoA with 3-methyl-2-oxobutanoate (2-ketoisovalerate) to form 3-carboxy-3-hydroxy-4-methylpentanoate (2-isopropylmalate).</text>
</comment>
<dbReference type="GO" id="GO:0003985">
    <property type="term" value="F:acetyl-CoA C-acetyltransferase activity"/>
    <property type="evidence" value="ECO:0007669"/>
    <property type="project" value="UniProtKB-UniRule"/>
</dbReference>
<dbReference type="PANTHER" id="PTHR10277:SF9">
    <property type="entry name" value="2-ISOPROPYLMALATE SYNTHASE 1, CHLOROPLASTIC-RELATED"/>
    <property type="match status" value="1"/>
</dbReference>
<feature type="binding site" evidence="11">
    <location>
        <position position="202"/>
    </location>
    <ligand>
        <name>Mn(2+)</name>
        <dbReference type="ChEBI" id="CHEBI:29035"/>
    </ligand>
</feature>
<dbReference type="HAMAP" id="MF_01025">
    <property type="entry name" value="LeuA_type1"/>
    <property type="match status" value="1"/>
</dbReference>
<dbReference type="PROSITE" id="PS00815">
    <property type="entry name" value="AIPM_HOMOCIT_SYNTH_1"/>
    <property type="match status" value="1"/>
</dbReference>
<comment type="catalytic activity">
    <reaction evidence="11">
        <text>3-methyl-2-oxobutanoate + acetyl-CoA + H2O = (2S)-2-isopropylmalate + CoA + H(+)</text>
        <dbReference type="Rhea" id="RHEA:21524"/>
        <dbReference type="ChEBI" id="CHEBI:1178"/>
        <dbReference type="ChEBI" id="CHEBI:11851"/>
        <dbReference type="ChEBI" id="CHEBI:15377"/>
        <dbReference type="ChEBI" id="CHEBI:15378"/>
        <dbReference type="ChEBI" id="CHEBI:57287"/>
        <dbReference type="ChEBI" id="CHEBI:57288"/>
        <dbReference type="EC" id="2.3.3.13"/>
    </reaction>
</comment>
<dbReference type="InterPro" id="IPR005671">
    <property type="entry name" value="LeuA_bact_synth"/>
</dbReference>
<keyword evidence="5 11" id="KW-0432">Leucine biosynthesis</keyword>
<evidence type="ECO:0000256" key="10">
    <source>
        <dbReference type="ARBA" id="ARBA00023304"/>
    </source>
</evidence>
<feature type="binding site" evidence="11">
    <location>
        <position position="14"/>
    </location>
    <ligand>
        <name>Mn(2+)</name>
        <dbReference type="ChEBI" id="CHEBI:29035"/>
    </ligand>
</feature>
<dbReference type="InterPro" id="IPR000891">
    <property type="entry name" value="PYR_CT"/>
</dbReference>
<dbReference type="Gene3D" id="3.20.20.70">
    <property type="entry name" value="Aldolase class I"/>
    <property type="match status" value="1"/>
</dbReference>
<dbReference type="InterPro" id="IPR054691">
    <property type="entry name" value="LeuA/HCS_post-cat"/>
</dbReference>
<dbReference type="FunFam" id="3.20.20.70:FF:000010">
    <property type="entry name" value="2-isopropylmalate synthase"/>
    <property type="match status" value="1"/>
</dbReference>
<dbReference type="Gene3D" id="1.10.238.260">
    <property type="match status" value="1"/>
</dbReference>
<evidence type="ECO:0000256" key="11">
    <source>
        <dbReference type="HAMAP-Rule" id="MF_01025"/>
    </source>
</evidence>
<reference evidence="13 14" key="1">
    <citation type="submission" date="2021-10" db="EMBL/GenBank/DDBJ databases">
        <title>Anaerobic single-cell dispensing facilitates the cultivation of human gut bacteria.</title>
        <authorList>
            <person name="Afrizal A."/>
        </authorList>
    </citation>
    <scope>NUCLEOTIDE SEQUENCE [LARGE SCALE GENOMIC DNA]</scope>
    <source>
        <strain evidence="13 14">CLA-AA-H270</strain>
    </source>
</reference>
<dbReference type="InterPro" id="IPR013785">
    <property type="entry name" value="Aldolase_TIM"/>
</dbReference>